<feature type="domain" description="SMP-30/Gluconolactonase/LRE-like region" evidence="3">
    <location>
        <begin position="39"/>
        <end position="278"/>
    </location>
</feature>
<feature type="signal peptide" evidence="2">
    <location>
        <begin position="1"/>
        <end position="21"/>
    </location>
</feature>
<keyword evidence="5" id="KW-1185">Reference proteome</keyword>
<keyword evidence="2" id="KW-0732">Signal</keyword>
<comment type="caution">
    <text evidence="4">The sequence shown here is derived from an EMBL/GenBank/DDBJ whole genome shotgun (WGS) entry which is preliminary data.</text>
</comment>
<accession>A0ABQ1LRJ4</accession>
<evidence type="ECO:0000313" key="4">
    <source>
        <dbReference type="EMBL" id="GGC28847.1"/>
    </source>
</evidence>
<dbReference type="InterPro" id="IPR051262">
    <property type="entry name" value="SMP-30/CGR1_Lactonase"/>
</dbReference>
<sequence length="292" mass="32686">MNYKVYLPVFLFVSINLACTAQIVAPGAELQLISDQFSFTEGPAADRDGNVFFTDQPNNRIWKYDTKGNLSVFMEPAGRANGLHFDREGFLIACADERYELWRIGMDKQVEKLAANYRDSLFNGPNDVWAAPSGTLYFTDPYYQRNYWSRTSPEMEAQALYRYDNGHVTRLDDQFEKPNGIIGTPDGKYLYVADIGAGKIYRYAIQTDGSLADKQLFASQGSDGMTIDERGNIYLTGKGVDVFSPAGEKIEHIDVPANWTANVCFGGPDRDLLFITASDKVFTLKMATKGTK</sequence>
<protein>
    <submittedName>
        <fullName evidence="4">Gluconolactonase</fullName>
    </submittedName>
</protein>
<feature type="chain" id="PRO_5045472455" evidence="2">
    <location>
        <begin position="22"/>
        <end position="292"/>
    </location>
</feature>
<dbReference type="InterPro" id="IPR011042">
    <property type="entry name" value="6-blade_b-propeller_TolB-like"/>
</dbReference>
<dbReference type="Proteomes" id="UP000597338">
    <property type="component" value="Unassembled WGS sequence"/>
</dbReference>
<dbReference type="PANTHER" id="PTHR47572:SF4">
    <property type="entry name" value="LACTONASE DRP35"/>
    <property type="match status" value="1"/>
</dbReference>
<dbReference type="Pfam" id="PF08450">
    <property type="entry name" value="SGL"/>
    <property type="match status" value="1"/>
</dbReference>
<dbReference type="EMBL" id="BMIK01000006">
    <property type="protein sequence ID" value="GGC28847.1"/>
    <property type="molecule type" value="Genomic_DNA"/>
</dbReference>
<keyword evidence="1" id="KW-0378">Hydrolase</keyword>
<dbReference type="RefSeq" id="WP_188750396.1">
    <property type="nucleotide sequence ID" value="NZ_BMIK01000006.1"/>
</dbReference>
<dbReference type="PANTHER" id="PTHR47572">
    <property type="entry name" value="LIPOPROTEIN-RELATED"/>
    <property type="match status" value="1"/>
</dbReference>
<dbReference type="Gene3D" id="2.120.10.30">
    <property type="entry name" value="TolB, C-terminal domain"/>
    <property type="match status" value="1"/>
</dbReference>
<name>A0ABQ1LRJ4_9SPHI</name>
<dbReference type="InterPro" id="IPR013658">
    <property type="entry name" value="SGL"/>
</dbReference>
<evidence type="ECO:0000313" key="5">
    <source>
        <dbReference type="Proteomes" id="UP000597338"/>
    </source>
</evidence>
<reference evidence="5" key="1">
    <citation type="journal article" date="2019" name="Int. J. Syst. Evol. Microbiol.">
        <title>The Global Catalogue of Microorganisms (GCM) 10K type strain sequencing project: providing services to taxonomists for standard genome sequencing and annotation.</title>
        <authorList>
            <consortium name="The Broad Institute Genomics Platform"/>
            <consortium name="The Broad Institute Genome Sequencing Center for Infectious Disease"/>
            <person name="Wu L."/>
            <person name="Ma J."/>
        </authorList>
    </citation>
    <scope>NUCLEOTIDE SEQUENCE [LARGE SCALE GENOMIC DNA]</scope>
    <source>
        <strain evidence="5">CGMCC 1.15342</strain>
    </source>
</reference>
<proteinExistence type="predicted"/>
<organism evidence="4 5">
    <name type="scientific">Parapedobacter defluvii</name>
    <dbReference type="NCBI Taxonomy" id="2045106"/>
    <lineage>
        <taxon>Bacteria</taxon>
        <taxon>Pseudomonadati</taxon>
        <taxon>Bacteroidota</taxon>
        <taxon>Sphingobacteriia</taxon>
        <taxon>Sphingobacteriales</taxon>
        <taxon>Sphingobacteriaceae</taxon>
        <taxon>Parapedobacter</taxon>
    </lineage>
</organism>
<dbReference type="SUPFAM" id="SSF63829">
    <property type="entry name" value="Calcium-dependent phosphotriesterase"/>
    <property type="match status" value="1"/>
</dbReference>
<evidence type="ECO:0000256" key="2">
    <source>
        <dbReference type="SAM" id="SignalP"/>
    </source>
</evidence>
<gene>
    <name evidence="4" type="ORF">GCM10011386_21080</name>
</gene>
<evidence type="ECO:0000259" key="3">
    <source>
        <dbReference type="Pfam" id="PF08450"/>
    </source>
</evidence>
<evidence type="ECO:0000256" key="1">
    <source>
        <dbReference type="ARBA" id="ARBA00022801"/>
    </source>
</evidence>